<sequence length="187" mass="21626">MKSQIIHESFNHIINQHAWNVNKGHGSFLTFEFGTPEIEIKKPRTWESLPYPMNVYPTRQTSIHGQYHLWIYCCNWIINVDGKHIANDESNDELIQNAANLLNGQILKSVQIDINKASAKFNFDLGGELLTFNNNYESGIEMWMFFMPDKTLTFNNKGEFCFNGINGNTQNTDFEKIDTELINIKTT</sequence>
<protein>
    <submittedName>
        <fullName evidence="1">Uncharacterized protein</fullName>
    </submittedName>
</protein>
<name>A0ABT3RWP3_9BACT</name>
<gene>
    <name evidence="1" type="ORF">OO013_20010</name>
</gene>
<evidence type="ECO:0000313" key="2">
    <source>
        <dbReference type="Proteomes" id="UP001209885"/>
    </source>
</evidence>
<organism evidence="1 2">
    <name type="scientific">Mangrovivirga halotolerans</name>
    <dbReference type="NCBI Taxonomy" id="2993936"/>
    <lineage>
        <taxon>Bacteria</taxon>
        <taxon>Pseudomonadati</taxon>
        <taxon>Bacteroidota</taxon>
        <taxon>Cytophagia</taxon>
        <taxon>Cytophagales</taxon>
        <taxon>Mangrovivirgaceae</taxon>
        <taxon>Mangrovivirga</taxon>
    </lineage>
</organism>
<dbReference type="Proteomes" id="UP001209885">
    <property type="component" value="Unassembled WGS sequence"/>
</dbReference>
<reference evidence="1 2" key="1">
    <citation type="submission" date="2022-11" db="EMBL/GenBank/DDBJ databases">
        <title>The characterization of three novel Bacteroidetes species and genomic analysis of their roles in tidal elemental geochemical cycles.</title>
        <authorList>
            <person name="Ma K."/>
        </authorList>
    </citation>
    <scope>NUCLEOTIDE SEQUENCE [LARGE SCALE GENOMIC DNA]</scope>
    <source>
        <strain evidence="1 2">M17</strain>
    </source>
</reference>
<proteinExistence type="predicted"/>
<dbReference type="RefSeq" id="WP_266058905.1">
    <property type="nucleotide sequence ID" value="NZ_JAPFQN010000022.1"/>
</dbReference>
<comment type="caution">
    <text evidence="1">The sequence shown here is derived from an EMBL/GenBank/DDBJ whole genome shotgun (WGS) entry which is preliminary data.</text>
</comment>
<accession>A0ABT3RWP3</accession>
<keyword evidence="2" id="KW-1185">Reference proteome</keyword>
<evidence type="ECO:0000313" key="1">
    <source>
        <dbReference type="EMBL" id="MCX2746174.1"/>
    </source>
</evidence>
<dbReference type="EMBL" id="JAPFQN010000022">
    <property type="protein sequence ID" value="MCX2746174.1"/>
    <property type="molecule type" value="Genomic_DNA"/>
</dbReference>